<evidence type="ECO:0000256" key="2">
    <source>
        <dbReference type="ARBA" id="ARBA00022649"/>
    </source>
</evidence>
<evidence type="ECO:0000313" key="4">
    <source>
        <dbReference type="Proteomes" id="UP000198356"/>
    </source>
</evidence>
<dbReference type="SUPFAM" id="SSF47598">
    <property type="entry name" value="Ribbon-helix-helix"/>
    <property type="match status" value="1"/>
</dbReference>
<organism evidence="3 4">
    <name type="scientific">Granulicella rosea</name>
    <dbReference type="NCBI Taxonomy" id="474952"/>
    <lineage>
        <taxon>Bacteria</taxon>
        <taxon>Pseudomonadati</taxon>
        <taxon>Acidobacteriota</taxon>
        <taxon>Terriglobia</taxon>
        <taxon>Terriglobales</taxon>
        <taxon>Acidobacteriaceae</taxon>
        <taxon>Granulicella</taxon>
    </lineage>
</organism>
<protein>
    <submittedName>
        <fullName evidence="3">Antitoxin ParD1/3/4</fullName>
    </submittedName>
</protein>
<proteinExistence type="inferred from homology"/>
<name>A0A239MIJ0_9BACT</name>
<dbReference type="InterPro" id="IPR010985">
    <property type="entry name" value="Ribbon_hlx_hlx"/>
</dbReference>
<reference evidence="3 4" key="1">
    <citation type="submission" date="2017-06" db="EMBL/GenBank/DDBJ databases">
        <authorList>
            <person name="Kim H.J."/>
            <person name="Triplett B.A."/>
        </authorList>
    </citation>
    <scope>NUCLEOTIDE SEQUENCE [LARGE SCALE GENOMIC DNA]</scope>
    <source>
        <strain evidence="3 4">DSM 18704</strain>
    </source>
</reference>
<comment type="similarity">
    <text evidence="1">Belongs to the ParD antitoxin family.</text>
</comment>
<dbReference type="EMBL" id="FZOU01000013">
    <property type="protein sequence ID" value="SNT42043.1"/>
    <property type="molecule type" value="Genomic_DNA"/>
</dbReference>
<sequence>MPTRNVHLTEHLDQFISAGISSGSYSNASEVVREGLRLLERREREDQARVEWLRTAATDAFDSIDRGEGTTFDSMEELDAYVRGVGAEVFADEAVRRRA</sequence>
<evidence type="ECO:0000256" key="1">
    <source>
        <dbReference type="ARBA" id="ARBA00008580"/>
    </source>
</evidence>
<dbReference type="Pfam" id="PF03693">
    <property type="entry name" value="ParD_antitoxin"/>
    <property type="match status" value="1"/>
</dbReference>
<dbReference type="Gene3D" id="6.10.10.120">
    <property type="entry name" value="Antitoxin ParD1-like"/>
    <property type="match status" value="1"/>
</dbReference>
<dbReference type="PANTHER" id="PTHR36582:SF2">
    <property type="entry name" value="ANTITOXIN PARD"/>
    <property type="match status" value="1"/>
</dbReference>
<dbReference type="GO" id="GO:0006355">
    <property type="term" value="P:regulation of DNA-templated transcription"/>
    <property type="evidence" value="ECO:0007669"/>
    <property type="project" value="InterPro"/>
</dbReference>
<dbReference type="InterPro" id="IPR022789">
    <property type="entry name" value="ParD"/>
</dbReference>
<keyword evidence="2" id="KW-1277">Toxin-antitoxin system</keyword>
<dbReference type="NCBIfam" id="TIGR02606">
    <property type="entry name" value="antidote_CC2985"/>
    <property type="match status" value="1"/>
</dbReference>
<dbReference type="PANTHER" id="PTHR36582">
    <property type="entry name" value="ANTITOXIN PARD"/>
    <property type="match status" value="1"/>
</dbReference>
<evidence type="ECO:0000313" key="3">
    <source>
        <dbReference type="EMBL" id="SNT42043.1"/>
    </source>
</evidence>
<dbReference type="OrthoDB" id="9815501at2"/>
<dbReference type="Proteomes" id="UP000198356">
    <property type="component" value="Unassembled WGS sequence"/>
</dbReference>
<gene>
    <name evidence="3" type="ORF">SAMN05421770_11319</name>
</gene>
<accession>A0A239MIJ0</accession>
<dbReference type="RefSeq" id="WP_089410347.1">
    <property type="nucleotide sequence ID" value="NZ_FZOU01000013.1"/>
</dbReference>
<dbReference type="InterPro" id="IPR038296">
    <property type="entry name" value="ParD_sf"/>
</dbReference>
<keyword evidence="4" id="KW-1185">Reference proteome</keyword>
<dbReference type="AlphaFoldDB" id="A0A239MIJ0"/>